<dbReference type="HOGENOM" id="CLU_174016_1_0_9"/>
<evidence type="ECO:0000313" key="1">
    <source>
        <dbReference type="EMBL" id="AIY82377.1"/>
    </source>
</evidence>
<dbReference type="KEGG" id="cbv:U729_1793"/>
<proteinExistence type="predicted"/>
<dbReference type="OrthoDB" id="2318412at2"/>
<dbReference type="AlphaFoldDB" id="A0A0A7FS03"/>
<dbReference type="Proteomes" id="UP000030635">
    <property type="component" value="Chromosome"/>
</dbReference>
<gene>
    <name evidence="1" type="ORF">U729_1793</name>
</gene>
<evidence type="ECO:0000313" key="2">
    <source>
        <dbReference type="Proteomes" id="UP000030635"/>
    </source>
</evidence>
<sequence length="94" mass="11200">MMVSNLDFINIAMTSLKRMTPNQKVVFKTFKKDRKVEVLKLENSYTVIEDGFKNNIIENLEYKEIKKILKEIQKIEFPRSNKLWYSISTVLPEK</sequence>
<name>A0A0A7FS03_9CLOT</name>
<protein>
    <submittedName>
        <fullName evidence="1">Uncharacterized protein</fullName>
    </submittedName>
</protein>
<reference evidence="1 2" key="1">
    <citation type="journal article" date="2015" name="Infect. Genet. Evol.">
        <title>Genomic sequences of six botulinum neurotoxin-producing strains representing three clostridial species illustrate the mobility and diversity of botulinum neurotoxin genes.</title>
        <authorList>
            <person name="Smith T.J."/>
            <person name="Hill K.K."/>
            <person name="Xie G."/>
            <person name="Foley B.T."/>
            <person name="Williamson C.H."/>
            <person name="Foster J.T."/>
            <person name="Johnson S.L."/>
            <person name="Chertkov O."/>
            <person name="Teshima H."/>
            <person name="Gibbons H.S."/>
            <person name="Johnsky L.A."/>
            <person name="Karavis M.A."/>
            <person name="Smith L.A."/>
        </authorList>
    </citation>
    <scope>NUCLEOTIDE SEQUENCE [LARGE SCALE GENOMIC DNA]</scope>
    <source>
        <strain evidence="1">Sullivan</strain>
    </source>
</reference>
<dbReference type="eggNOG" id="ENOG5033FES">
    <property type="taxonomic scope" value="Bacteria"/>
</dbReference>
<organism evidence="1 2">
    <name type="scientific">Clostridium baratii str. Sullivan</name>
    <dbReference type="NCBI Taxonomy" id="1415775"/>
    <lineage>
        <taxon>Bacteria</taxon>
        <taxon>Bacillati</taxon>
        <taxon>Bacillota</taxon>
        <taxon>Clostridia</taxon>
        <taxon>Eubacteriales</taxon>
        <taxon>Clostridiaceae</taxon>
        <taxon>Clostridium</taxon>
    </lineage>
</organism>
<dbReference type="RefSeq" id="WP_052139510.1">
    <property type="nucleotide sequence ID" value="NZ_CP006905.1"/>
</dbReference>
<dbReference type="EMBL" id="CP006905">
    <property type="protein sequence ID" value="AIY82377.1"/>
    <property type="molecule type" value="Genomic_DNA"/>
</dbReference>
<accession>A0A0A7FS03</accession>
<keyword evidence="2" id="KW-1185">Reference proteome</keyword>
<dbReference type="STRING" id="1561.NPD11_1226"/>